<evidence type="ECO:0000313" key="3">
    <source>
        <dbReference type="Proteomes" id="UP000275078"/>
    </source>
</evidence>
<dbReference type="AlphaFoldDB" id="A0A3N4HFM4"/>
<evidence type="ECO:0000313" key="2">
    <source>
        <dbReference type="EMBL" id="RPA72942.1"/>
    </source>
</evidence>
<accession>A0A3N4HFM4</accession>
<organism evidence="2 3">
    <name type="scientific">Ascobolus immersus RN42</name>
    <dbReference type="NCBI Taxonomy" id="1160509"/>
    <lineage>
        <taxon>Eukaryota</taxon>
        <taxon>Fungi</taxon>
        <taxon>Dikarya</taxon>
        <taxon>Ascomycota</taxon>
        <taxon>Pezizomycotina</taxon>
        <taxon>Pezizomycetes</taxon>
        <taxon>Pezizales</taxon>
        <taxon>Ascobolaceae</taxon>
        <taxon>Ascobolus</taxon>
    </lineage>
</organism>
<reference evidence="2 3" key="1">
    <citation type="journal article" date="2018" name="Nat. Ecol. Evol.">
        <title>Pezizomycetes genomes reveal the molecular basis of ectomycorrhizal truffle lifestyle.</title>
        <authorList>
            <person name="Murat C."/>
            <person name="Payen T."/>
            <person name="Noel B."/>
            <person name="Kuo A."/>
            <person name="Morin E."/>
            <person name="Chen J."/>
            <person name="Kohler A."/>
            <person name="Krizsan K."/>
            <person name="Balestrini R."/>
            <person name="Da Silva C."/>
            <person name="Montanini B."/>
            <person name="Hainaut M."/>
            <person name="Levati E."/>
            <person name="Barry K.W."/>
            <person name="Belfiori B."/>
            <person name="Cichocki N."/>
            <person name="Clum A."/>
            <person name="Dockter R.B."/>
            <person name="Fauchery L."/>
            <person name="Guy J."/>
            <person name="Iotti M."/>
            <person name="Le Tacon F."/>
            <person name="Lindquist E.A."/>
            <person name="Lipzen A."/>
            <person name="Malagnac F."/>
            <person name="Mello A."/>
            <person name="Molinier V."/>
            <person name="Miyauchi S."/>
            <person name="Poulain J."/>
            <person name="Riccioni C."/>
            <person name="Rubini A."/>
            <person name="Sitrit Y."/>
            <person name="Splivallo R."/>
            <person name="Traeger S."/>
            <person name="Wang M."/>
            <person name="Zifcakova L."/>
            <person name="Wipf D."/>
            <person name="Zambonelli A."/>
            <person name="Paolocci F."/>
            <person name="Nowrousian M."/>
            <person name="Ottonello S."/>
            <person name="Baldrian P."/>
            <person name="Spatafora J.W."/>
            <person name="Henrissat B."/>
            <person name="Nagy L.G."/>
            <person name="Aury J.M."/>
            <person name="Wincker P."/>
            <person name="Grigoriev I.V."/>
            <person name="Bonfante P."/>
            <person name="Martin F.M."/>
        </authorList>
    </citation>
    <scope>NUCLEOTIDE SEQUENCE [LARGE SCALE GENOMIC DNA]</scope>
    <source>
        <strain evidence="2 3">RN42</strain>
    </source>
</reference>
<dbReference type="Proteomes" id="UP000275078">
    <property type="component" value="Unassembled WGS sequence"/>
</dbReference>
<evidence type="ECO:0000256" key="1">
    <source>
        <dbReference type="SAM" id="MobiDB-lite"/>
    </source>
</evidence>
<proteinExistence type="predicted"/>
<protein>
    <submittedName>
        <fullName evidence="2">Uncharacterized protein</fullName>
    </submittedName>
</protein>
<feature type="region of interest" description="Disordered" evidence="1">
    <location>
        <begin position="229"/>
        <end position="251"/>
    </location>
</feature>
<keyword evidence="3" id="KW-1185">Reference proteome</keyword>
<name>A0A3N4HFM4_ASCIM</name>
<dbReference type="EMBL" id="ML119839">
    <property type="protein sequence ID" value="RPA72942.1"/>
    <property type="molecule type" value="Genomic_DNA"/>
</dbReference>
<gene>
    <name evidence="2" type="ORF">BJ508DRAFT_314268</name>
</gene>
<sequence>MSTGISYGCIDNGIITTTDHEGTALRSEQSSGPYGKLRELEVFLSITSRFEHISLRAYIGSRLGHILHSPSPEDHKELRLYRESLHCNSRVPNLSRKSLRPQQLSGLSNVRNLPEKGLLIASRFEHICITVKGSDMQTAVSISKGALADVGLASSEKPSLLLAWRQAKRESTYWLTTCILGVPRRTNYGGILSLNIATPGVPCLWRKDLLDFRKFESVVRRFEHVSVDGSDTTQCHKNTQEEPTTVVSTLS</sequence>